<proteinExistence type="predicted"/>
<sequence>MPLRGLFKKNKSRTDVGESTPASPTTSVAESSVHSPTAEYIKPDSLLPSSPNGRSTLHPNSAFTSPTKSTKSSVYPSVAASSPGSSSKLRLPFGRKRAAKSSSSNTGRDEDSDVTSQPLPPFTGRLSISAASESDAASFRRKLGPPPSRSAIFSAYGDPHSANSTRSLPNDYPAPAPPNETHASAPKRPLFPWSSKSQPNTTKVKAKSKSSPLKAEDVSAALEDTSSFNLKSFRHLGDPGSQSELLPPPGRSHSTIPDSANSSSTSLVPPGPLPVPRSRNASFSSINDPSASQQRISVAAFREAQARRSLAGSPVPSPRSPSPGPNLSAHRSPPLNQASDVRQRRTSLVALGSMRSSSDEDDSSENEENDSDTDRHARGRPGKKNTLKSKAKSEVGHGSSSYRNVPSAFPGPNSSLRPDAAAKMAAPRSRSDVYGQGIQRSRPLVPPASASTDAVSSNTNRSKTKYKHPP</sequence>
<feature type="compositionally biased region" description="Pro residues" evidence="1">
    <location>
        <begin position="315"/>
        <end position="324"/>
    </location>
</feature>
<feature type="compositionally biased region" description="Polar residues" evidence="1">
    <location>
        <begin position="252"/>
        <end position="267"/>
    </location>
</feature>
<feature type="compositionally biased region" description="Basic residues" evidence="1">
    <location>
        <begin position="1"/>
        <end position="11"/>
    </location>
</feature>
<feature type="compositionally biased region" description="Low complexity" evidence="1">
    <location>
        <begin position="127"/>
        <end position="137"/>
    </location>
</feature>
<protein>
    <submittedName>
        <fullName evidence="2">Uncharacterized protein</fullName>
    </submittedName>
</protein>
<evidence type="ECO:0000256" key="1">
    <source>
        <dbReference type="SAM" id="MobiDB-lite"/>
    </source>
</evidence>
<feature type="region of interest" description="Disordered" evidence="1">
    <location>
        <begin position="1"/>
        <end position="219"/>
    </location>
</feature>
<feature type="compositionally biased region" description="Polar residues" evidence="1">
    <location>
        <begin position="194"/>
        <end position="203"/>
    </location>
</feature>
<feature type="compositionally biased region" description="Polar residues" evidence="1">
    <location>
        <begin position="47"/>
        <end position="71"/>
    </location>
</feature>
<name>A0A9W8ZZP9_9AGAR</name>
<feature type="compositionally biased region" description="Polar residues" evidence="1">
    <location>
        <begin position="279"/>
        <end position="296"/>
    </location>
</feature>
<organism evidence="2 3">
    <name type="scientific">Lentinula aciculospora</name>
    <dbReference type="NCBI Taxonomy" id="153920"/>
    <lineage>
        <taxon>Eukaryota</taxon>
        <taxon>Fungi</taxon>
        <taxon>Dikarya</taxon>
        <taxon>Basidiomycota</taxon>
        <taxon>Agaricomycotina</taxon>
        <taxon>Agaricomycetes</taxon>
        <taxon>Agaricomycetidae</taxon>
        <taxon>Agaricales</taxon>
        <taxon>Marasmiineae</taxon>
        <taxon>Omphalotaceae</taxon>
        <taxon>Lentinula</taxon>
    </lineage>
</organism>
<dbReference type="Proteomes" id="UP001150266">
    <property type="component" value="Unassembled WGS sequence"/>
</dbReference>
<accession>A0A9W8ZZP9</accession>
<feature type="compositionally biased region" description="Low complexity" evidence="1">
    <location>
        <begin position="72"/>
        <end position="87"/>
    </location>
</feature>
<dbReference type="AlphaFoldDB" id="A0A9W8ZZP9"/>
<feature type="compositionally biased region" description="Polar residues" evidence="1">
    <location>
        <begin position="449"/>
        <end position="461"/>
    </location>
</feature>
<reference evidence="2" key="1">
    <citation type="submission" date="2022-08" db="EMBL/GenBank/DDBJ databases">
        <title>A Global Phylogenomic Analysis of the Shiitake Genus Lentinula.</title>
        <authorList>
            <consortium name="DOE Joint Genome Institute"/>
            <person name="Sierra-Patev S."/>
            <person name="Min B."/>
            <person name="Naranjo-Ortiz M."/>
            <person name="Looney B."/>
            <person name="Konkel Z."/>
            <person name="Slot J.C."/>
            <person name="Sakamoto Y."/>
            <person name="Steenwyk J.L."/>
            <person name="Rokas A."/>
            <person name="Carro J."/>
            <person name="Camarero S."/>
            <person name="Ferreira P."/>
            <person name="Molpeceres G."/>
            <person name="Ruiz-Duenas F.J."/>
            <person name="Serrano A."/>
            <person name="Henrissat B."/>
            <person name="Drula E."/>
            <person name="Hughes K.W."/>
            <person name="Mata J.L."/>
            <person name="Ishikawa N.K."/>
            <person name="Vargas-Isla R."/>
            <person name="Ushijima S."/>
            <person name="Smith C.A."/>
            <person name="Ahrendt S."/>
            <person name="Andreopoulos W."/>
            <person name="He G."/>
            <person name="Labutti K."/>
            <person name="Lipzen A."/>
            <person name="Ng V."/>
            <person name="Riley R."/>
            <person name="Sandor L."/>
            <person name="Barry K."/>
            <person name="Martinez A.T."/>
            <person name="Xiao Y."/>
            <person name="Gibbons J.G."/>
            <person name="Terashima K."/>
            <person name="Grigoriev I.V."/>
            <person name="Hibbett D.S."/>
        </authorList>
    </citation>
    <scope>NUCLEOTIDE SEQUENCE</scope>
    <source>
        <strain evidence="2">JLM2183</strain>
    </source>
</reference>
<feature type="compositionally biased region" description="Basic residues" evidence="1">
    <location>
        <begin position="377"/>
        <end position="390"/>
    </location>
</feature>
<dbReference type="OrthoDB" id="2687738at2759"/>
<comment type="caution">
    <text evidence="2">The sequence shown here is derived from an EMBL/GenBank/DDBJ whole genome shotgun (WGS) entry which is preliminary data.</text>
</comment>
<keyword evidence="3" id="KW-1185">Reference proteome</keyword>
<feature type="region of interest" description="Disordered" evidence="1">
    <location>
        <begin position="231"/>
        <end position="470"/>
    </location>
</feature>
<evidence type="ECO:0000313" key="3">
    <source>
        <dbReference type="Proteomes" id="UP001150266"/>
    </source>
</evidence>
<evidence type="ECO:0000313" key="2">
    <source>
        <dbReference type="EMBL" id="KAJ4470866.1"/>
    </source>
</evidence>
<dbReference type="EMBL" id="JAOTPV010000024">
    <property type="protein sequence ID" value="KAJ4470866.1"/>
    <property type="molecule type" value="Genomic_DNA"/>
</dbReference>
<feature type="compositionally biased region" description="Polar residues" evidence="1">
    <location>
        <begin position="20"/>
        <end position="35"/>
    </location>
</feature>
<feature type="compositionally biased region" description="Acidic residues" evidence="1">
    <location>
        <begin position="359"/>
        <end position="371"/>
    </location>
</feature>
<gene>
    <name evidence="2" type="ORF">J3R30DRAFT_1131926</name>
</gene>